<dbReference type="EMBL" id="FOAF01000012">
    <property type="protein sequence ID" value="SEM43338.1"/>
    <property type="molecule type" value="Genomic_DNA"/>
</dbReference>
<sequence>MTKQLRNYFLLFLLCFVITPIFAQEQEEWGSDLDSLRQAEEAQQDSIIYNASYIRYTTLDRLKTGTFTIPLDTTLKGFQYYNPQYNPRNPSINLGNYGLATRDLLFNPSTEIGFRTGFHSLERYLLNPDSIRYYRARAPYSELYFVSGDQVFSAKIAQNIKPNWSIGALFNASLARGIFTNQRYNDIQPAIYTWYESKNHRYNLLSNLVFNTMNATENGSILNDSIFTAPLENSLDAQEARLRQQREQRPRNTWTDHTFFLRQSMFIGRLDTLNKGTQEQQILPTIAVAHTLRLNQKKFKFFKNESDPNGALPFGGTDLTNDSTMLTTISNDFMYSFSLRGKSVSFIKNEIKLDVGLQHDLMFYKQGRDSLTLEDADASRTASDMSFQNITLKAGLGYRLSDRVNIIGDFRQIITGRNFGDFHYGASANLLYNNTVGRLVLSGYFQNQSPEYNFESMNYTYHKWLNEDLSKIRTTNLSATYENPRFKFSAKAEYYLINNYTYYKEVDNPNHDSRLFRVIEVAQHGAPINLLRFTLGKDFTFFERWHFDNYVVYQKSDFNNILQTPEWYTWHSFYYNTTLVKVINLNIGFDVRFNTPYVAPSYAINVGQFYLPYYGGTDVNENEVKPVEFSTYPIVDAWLTATLKRTNFFLRYDYANKGLFSNGYYTVRRYPMLPPGLRFGVSWKFYD</sequence>
<dbReference type="Proteomes" id="UP000199421">
    <property type="component" value="Unassembled WGS sequence"/>
</dbReference>
<feature type="chain" id="PRO_5011771922" evidence="1">
    <location>
        <begin position="24"/>
        <end position="687"/>
    </location>
</feature>
<dbReference type="RefSeq" id="WP_093331742.1">
    <property type="nucleotide sequence ID" value="NZ_FOAF01000012.1"/>
</dbReference>
<dbReference type="AlphaFoldDB" id="A0A1H7YDF7"/>
<keyword evidence="3" id="KW-1185">Reference proteome</keyword>
<keyword evidence="1" id="KW-0732">Signal</keyword>
<evidence type="ECO:0000313" key="3">
    <source>
        <dbReference type="Proteomes" id="UP000199421"/>
    </source>
</evidence>
<evidence type="ECO:0000313" key="2">
    <source>
        <dbReference type="EMBL" id="SEM43338.1"/>
    </source>
</evidence>
<gene>
    <name evidence="2" type="ORF">SAMN05661044_05193</name>
</gene>
<protein>
    <submittedName>
        <fullName evidence="2">Putative porin</fullName>
    </submittedName>
</protein>
<accession>A0A1H7YDF7</accession>
<evidence type="ECO:0000256" key="1">
    <source>
        <dbReference type="SAM" id="SignalP"/>
    </source>
</evidence>
<dbReference type="InterPro" id="IPR025631">
    <property type="entry name" value="Porin_10"/>
</dbReference>
<feature type="signal peptide" evidence="1">
    <location>
        <begin position="1"/>
        <end position="23"/>
    </location>
</feature>
<proteinExistence type="predicted"/>
<reference evidence="3" key="1">
    <citation type="submission" date="2016-10" db="EMBL/GenBank/DDBJ databases">
        <authorList>
            <person name="Varghese N."/>
            <person name="Submissions S."/>
        </authorList>
    </citation>
    <scope>NUCLEOTIDE SEQUENCE [LARGE SCALE GENOMIC DNA]</scope>
    <source>
        <strain evidence="3">DSM 18733</strain>
    </source>
</reference>
<dbReference type="STRING" id="407022.SAMN05661044_05193"/>
<dbReference type="Pfam" id="PF14121">
    <property type="entry name" value="Porin_10"/>
    <property type="match status" value="1"/>
</dbReference>
<organism evidence="2 3">
    <name type="scientific">Olivibacter domesticus</name>
    <name type="common">Pseudosphingobacterium domesticum</name>
    <dbReference type="NCBI Taxonomy" id="407022"/>
    <lineage>
        <taxon>Bacteria</taxon>
        <taxon>Pseudomonadati</taxon>
        <taxon>Bacteroidota</taxon>
        <taxon>Sphingobacteriia</taxon>
        <taxon>Sphingobacteriales</taxon>
        <taxon>Sphingobacteriaceae</taxon>
        <taxon>Olivibacter</taxon>
    </lineage>
</organism>
<name>A0A1H7YDF7_OLID1</name>
<dbReference type="OrthoDB" id="1489309at2"/>